<accession>A0A1C7LUW8</accession>
<dbReference type="OrthoDB" id="2758412at2759"/>
<evidence type="ECO:0000313" key="3">
    <source>
        <dbReference type="Proteomes" id="UP000092993"/>
    </source>
</evidence>
<sequence length="146" mass="16403">MERTLLLSFNQARGICALPDVEAQITRMQAYFQAIRGEIEGREQHHGRFFRKTHARDILAAREVNRSDFSPASHNSGQCSDAAPNAVARVQIQYNPDSGISPLAQRWVLKEYTQADRQAPGLSIFCQILVLIISYFWFTTGVSSSS</sequence>
<dbReference type="Proteomes" id="UP000092993">
    <property type="component" value="Unassembled WGS sequence"/>
</dbReference>
<keyword evidence="1" id="KW-0472">Membrane</keyword>
<evidence type="ECO:0000256" key="1">
    <source>
        <dbReference type="SAM" id="Phobius"/>
    </source>
</evidence>
<dbReference type="EMBL" id="LUGG01000023">
    <property type="protein sequence ID" value="OBZ67729.1"/>
    <property type="molecule type" value="Genomic_DNA"/>
</dbReference>
<evidence type="ECO:0000313" key="2">
    <source>
        <dbReference type="EMBL" id="OBZ67729.1"/>
    </source>
</evidence>
<gene>
    <name evidence="2" type="ORF">A0H81_12115</name>
</gene>
<keyword evidence="1" id="KW-0812">Transmembrane</keyword>
<protein>
    <submittedName>
        <fullName evidence="2">Uncharacterized protein</fullName>
    </submittedName>
</protein>
<keyword evidence="1" id="KW-1133">Transmembrane helix</keyword>
<comment type="caution">
    <text evidence="2">The sequence shown here is derived from an EMBL/GenBank/DDBJ whole genome shotgun (WGS) entry which is preliminary data.</text>
</comment>
<organism evidence="2 3">
    <name type="scientific">Grifola frondosa</name>
    <name type="common">Maitake</name>
    <name type="synonym">Polyporus frondosus</name>
    <dbReference type="NCBI Taxonomy" id="5627"/>
    <lineage>
        <taxon>Eukaryota</taxon>
        <taxon>Fungi</taxon>
        <taxon>Dikarya</taxon>
        <taxon>Basidiomycota</taxon>
        <taxon>Agaricomycotina</taxon>
        <taxon>Agaricomycetes</taxon>
        <taxon>Polyporales</taxon>
        <taxon>Grifolaceae</taxon>
        <taxon>Grifola</taxon>
    </lineage>
</organism>
<keyword evidence="3" id="KW-1185">Reference proteome</keyword>
<proteinExistence type="predicted"/>
<dbReference type="AlphaFoldDB" id="A0A1C7LUW8"/>
<reference evidence="2 3" key="1">
    <citation type="submission" date="2016-03" db="EMBL/GenBank/DDBJ databases">
        <title>Whole genome sequencing of Grifola frondosa 9006-11.</title>
        <authorList>
            <person name="Min B."/>
            <person name="Park H."/>
            <person name="Kim J.-G."/>
            <person name="Cho H."/>
            <person name="Oh Y.-L."/>
            <person name="Kong W.-S."/>
            <person name="Choi I.-G."/>
        </authorList>
    </citation>
    <scope>NUCLEOTIDE SEQUENCE [LARGE SCALE GENOMIC DNA]</scope>
    <source>
        <strain evidence="2 3">9006-11</strain>
    </source>
</reference>
<name>A0A1C7LUW8_GRIFR</name>
<feature type="transmembrane region" description="Helical" evidence="1">
    <location>
        <begin position="119"/>
        <end position="138"/>
    </location>
</feature>